<evidence type="ECO:0000313" key="1">
    <source>
        <dbReference type="EMBL" id="GAA4609007.1"/>
    </source>
</evidence>
<keyword evidence="2" id="KW-1185">Reference proteome</keyword>
<proteinExistence type="predicted"/>
<organism evidence="1 2">
    <name type="scientific">Actinoallomurus liliacearum</name>
    <dbReference type="NCBI Taxonomy" id="1080073"/>
    <lineage>
        <taxon>Bacteria</taxon>
        <taxon>Bacillati</taxon>
        <taxon>Actinomycetota</taxon>
        <taxon>Actinomycetes</taxon>
        <taxon>Streptosporangiales</taxon>
        <taxon>Thermomonosporaceae</taxon>
        <taxon>Actinoallomurus</taxon>
    </lineage>
</organism>
<dbReference type="RefSeq" id="WP_345354922.1">
    <property type="nucleotide sequence ID" value="NZ_BAABHJ010000008.1"/>
</dbReference>
<dbReference type="EMBL" id="BAABHJ010000008">
    <property type="protein sequence ID" value="GAA4609007.1"/>
    <property type="molecule type" value="Genomic_DNA"/>
</dbReference>
<comment type="caution">
    <text evidence="1">The sequence shown here is derived from an EMBL/GenBank/DDBJ whole genome shotgun (WGS) entry which is preliminary data.</text>
</comment>
<dbReference type="InterPro" id="IPR046175">
    <property type="entry name" value="DUF6177"/>
</dbReference>
<sequence length="317" mass="33256">MTGPAADALTADALVILQDRPVVGFTKWLADGLRFCSETGRGLQIVTGPGSRITVPMRLVLTSPNSHWVVRADGGYYDGLSGVPLVWDGAGFIIDPRARTYAPTYTTPPTEPVGAQLTVTFRVRYTSDTAIGAATEEVCTALTGGPPGGWGTAEPATDVWRRERLSELFWSRGAAATWLTIVGAGATPAVGTLLVSKVGEEVEEAVTIVIGYADPRTVPVATLPSLLGGIAAGRHLISLFTQLGNGRADVTTVPRWLGPSAPIGMAVGGAAAGPPGVPAHRIGDARSPATWYVLGDGRQQEGWQRYEQLTRQLQGGF</sequence>
<accession>A0ABP8TMM9</accession>
<protein>
    <submittedName>
        <fullName evidence="1">Uncharacterized protein</fullName>
    </submittedName>
</protein>
<reference evidence="2" key="1">
    <citation type="journal article" date="2019" name="Int. J. Syst. Evol. Microbiol.">
        <title>The Global Catalogue of Microorganisms (GCM) 10K type strain sequencing project: providing services to taxonomists for standard genome sequencing and annotation.</title>
        <authorList>
            <consortium name="The Broad Institute Genomics Platform"/>
            <consortium name="The Broad Institute Genome Sequencing Center for Infectious Disease"/>
            <person name="Wu L."/>
            <person name="Ma J."/>
        </authorList>
    </citation>
    <scope>NUCLEOTIDE SEQUENCE [LARGE SCALE GENOMIC DNA]</scope>
    <source>
        <strain evidence="2">JCM 17938</strain>
    </source>
</reference>
<gene>
    <name evidence="1" type="ORF">GCM10023195_35890</name>
</gene>
<dbReference type="Pfam" id="PF19674">
    <property type="entry name" value="DUF6177"/>
    <property type="match status" value="1"/>
</dbReference>
<dbReference type="Proteomes" id="UP001500212">
    <property type="component" value="Unassembled WGS sequence"/>
</dbReference>
<name>A0ABP8TMM9_9ACTN</name>
<evidence type="ECO:0000313" key="2">
    <source>
        <dbReference type="Proteomes" id="UP001500212"/>
    </source>
</evidence>